<dbReference type="InterPro" id="IPR002110">
    <property type="entry name" value="Ankyrin_rpt"/>
</dbReference>
<organism evidence="5 6">
    <name type="scientific">Zooshikella harenae</name>
    <dbReference type="NCBI Taxonomy" id="2827238"/>
    <lineage>
        <taxon>Bacteria</taxon>
        <taxon>Pseudomonadati</taxon>
        <taxon>Pseudomonadota</taxon>
        <taxon>Gammaproteobacteria</taxon>
        <taxon>Oceanospirillales</taxon>
        <taxon>Zooshikellaceae</taxon>
        <taxon>Zooshikella</taxon>
    </lineage>
</organism>
<dbReference type="PROSITE" id="PS50088">
    <property type="entry name" value="ANK_REPEAT"/>
    <property type="match status" value="2"/>
</dbReference>
<dbReference type="Gene3D" id="1.25.40.20">
    <property type="entry name" value="Ankyrin repeat-containing domain"/>
    <property type="match status" value="1"/>
</dbReference>
<keyword evidence="2 3" id="KW-0040">ANK repeat</keyword>
<dbReference type="InterPro" id="IPR050663">
    <property type="entry name" value="Ankyrin-SOCS_Box"/>
</dbReference>
<reference evidence="5 6" key="1">
    <citation type="submission" date="2021-04" db="EMBL/GenBank/DDBJ databases">
        <authorList>
            <person name="Pira H."/>
            <person name="Risdian C."/>
            <person name="Wink J."/>
        </authorList>
    </citation>
    <scope>NUCLEOTIDE SEQUENCE [LARGE SCALE GENOMIC DNA]</scope>
    <source>
        <strain evidence="5 6">WH53</strain>
    </source>
</reference>
<dbReference type="SMART" id="SM00248">
    <property type="entry name" value="ANK"/>
    <property type="match status" value="3"/>
</dbReference>
<dbReference type="EMBL" id="JAGSOY010000004">
    <property type="protein sequence ID" value="MBU2710042.1"/>
    <property type="molecule type" value="Genomic_DNA"/>
</dbReference>
<feature type="repeat" description="ANK" evidence="3">
    <location>
        <begin position="459"/>
        <end position="491"/>
    </location>
</feature>
<evidence type="ECO:0000313" key="6">
    <source>
        <dbReference type="Proteomes" id="UP000690515"/>
    </source>
</evidence>
<evidence type="ECO:0000256" key="4">
    <source>
        <dbReference type="SAM" id="SignalP"/>
    </source>
</evidence>
<feature type="signal peptide" evidence="4">
    <location>
        <begin position="1"/>
        <end position="17"/>
    </location>
</feature>
<sequence length="527" mass="59649">MKFLAFLVIFASCSANSAYVFNSDGNVNDVPVTFNLSINDAGKVTGHYFYKRIGKPIGLVGTLKDKDLKLFTTKESGINEKFVGYASILDNQIIQIKGKWQGRLGPDTLLSGNKVDAHFKATSLNIFEDKTVTCHEMRSVPEIVFGDDADIDLGSGYRGFTEIEDCRESLANISLLENLNRIATNIRSEKYIQGCTGTIYYAHYRYFKFSLQTAGFWPPIINAKAKASPKIFSFKKNATFDYLYHWSLESPYNYRLYMLLLEEMNKSIHRLTQHYMENFSYSAPLAKESAENAIMLFVDWAAGTYSENNGDYSFSSKNSLIKLKITEKTTLPELKSLFKQLDSDEHIEQIFRASLVLGKPKNFIQYIIDNGGSQFLNSGHESLLTLTLDHPEILVYLINAGAKVDLANPFGKTPLYYAIQFDNVKAIQALLSKGANINHKYKSASELSSLRCEYDIKHTLRTPLHHAAQHASLETVKYLIEQGADITAKDELGDSILDYAKNNERKEVLLYLEKNYKNKVQKIIVKK</sequence>
<proteinExistence type="predicted"/>
<evidence type="ECO:0000256" key="2">
    <source>
        <dbReference type="ARBA" id="ARBA00023043"/>
    </source>
</evidence>
<name>A0ABS5Z7L5_9GAMM</name>
<gene>
    <name evidence="5" type="ORF">KCG35_03130</name>
</gene>
<accession>A0ABS5Z7L5</accession>
<dbReference type="PANTHER" id="PTHR24193">
    <property type="entry name" value="ANKYRIN REPEAT PROTEIN"/>
    <property type="match status" value="1"/>
</dbReference>
<keyword evidence="4" id="KW-0732">Signal</keyword>
<dbReference type="Proteomes" id="UP000690515">
    <property type="component" value="Unassembled WGS sequence"/>
</dbReference>
<keyword evidence="1" id="KW-0677">Repeat</keyword>
<evidence type="ECO:0000313" key="5">
    <source>
        <dbReference type="EMBL" id="MBU2710042.1"/>
    </source>
</evidence>
<evidence type="ECO:0000256" key="3">
    <source>
        <dbReference type="PROSITE-ProRule" id="PRU00023"/>
    </source>
</evidence>
<feature type="chain" id="PRO_5047173098" evidence="4">
    <location>
        <begin position="18"/>
        <end position="527"/>
    </location>
</feature>
<evidence type="ECO:0000256" key="1">
    <source>
        <dbReference type="ARBA" id="ARBA00022737"/>
    </source>
</evidence>
<protein>
    <submittedName>
        <fullName evidence="5">Ankyrin repeat domain-containing protein</fullName>
    </submittedName>
</protein>
<dbReference type="SUPFAM" id="SSF48403">
    <property type="entry name" value="Ankyrin repeat"/>
    <property type="match status" value="1"/>
</dbReference>
<dbReference type="PANTHER" id="PTHR24193:SF121">
    <property type="entry name" value="ADA2A-CONTAINING COMPLEX COMPONENT 3, ISOFORM D"/>
    <property type="match status" value="1"/>
</dbReference>
<dbReference type="RefSeq" id="WP_215818204.1">
    <property type="nucleotide sequence ID" value="NZ_JAGSOY010000004.1"/>
</dbReference>
<keyword evidence="6" id="KW-1185">Reference proteome</keyword>
<dbReference type="InterPro" id="IPR036770">
    <property type="entry name" value="Ankyrin_rpt-contain_sf"/>
</dbReference>
<comment type="caution">
    <text evidence="5">The sequence shown here is derived from an EMBL/GenBank/DDBJ whole genome shotgun (WGS) entry which is preliminary data.</text>
</comment>
<dbReference type="Pfam" id="PF12796">
    <property type="entry name" value="Ank_2"/>
    <property type="match status" value="2"/>
</dbReference>
<dbReference type="PROSITE" id="PS50297">
    <property type="entry name" value="ANK_REP_REGION"/>
    <property type="match status" value="2"/>
</dbReference>
<feature type="repeat" description="ANK" evidence="3">
    <location>
        <begin position="410"/>
        <end position="442"/>
    </location>
</feature>
<dbReference type="PRINTS" id="PR01415">
    <property type="entry name" value="ANKYRIN"/>
</dbReference>